<sequence>MKIEKINNEKKFINLNKKLESINFLTEMFKYIKFICMNDKKMNMNKNLQEIENIKKEKKIKLENQRSLLVESDESQTDLENKVRTLENENEERRIKLLKLLEEG</sequence>
<evidence type="ECO:0000256" key="1">
    <source>
        <dbReference type="SAM" id="Coils"/>
    </source>
</evidence>
<protein>
    <submittedName>
        <fullName evidence="2">Uncharacterized protein</fullName>
    </submittedName>
</protein>
<reference evidence="2" key="1">
    <citation type="submission" date="2017-02" db="EMBL/GenBank/DDBJ databases">
        <title>Delving into the versatile metabolic prowess of the omnipresent phylum Bacteroidetes.</title>
        <authorList>
            <person name="Nobu M.K."/>
            <person name="Mei R."/>
            <person name="Narihiro T."/>
            <person name="Kuroda K."/>
            <person name="Liu W.-T."/>
        </authorList>
    </citation>
    <scope>NUCLEOTIDE SEQUENCE</scope>
    <source>
        <strain evidence="2">ADurb.Bin160</strain>
    </source>
</reference>
<organism evidence="2">
    <name type="scientific">candidate division CPR1 bacterium ADurb.Bin160</name>
    <dbReference type="NCBI Taxonomy" id="1852826"/>
    <lineage>
        <taxon>Bacteria</taxon>
        <taxon>candidate division CPR1</taxon>
    </lineage>
</organism>
<comment type="caution">
    <text evidence="2">The sequence shown here is derived from an EMBL/GenBank/DDBJ whole genome shotgun (WGS) entry which is preliminary data.</text>
</comment>
<gene>
    <name evidence="2" type="ORF">BWY04_00504</name>
</gene>
<dbReference type="EMBL" id="MWDB01000007">
    <property type="protein sequence ID" value="OQB42018.1"/>
    <property type="molecule type" value="Genomic_DNA"/>
</dbReference>
<feature type="coiled-coil region" evidence="1">
    <location>
        <begin position="37"/>
        <end position="103"/>
    </location>
</feature>
<evidence type="ECO:0000313" key="2">
    <source>
        <dbReference type="EMBL" id="OQB42018.1"/>
    </source>
</evidence>
<name>A0A1V5ZPM4_9BACT</name>
<accession>A0A1V5ZPM4</accession>
<proteinExistence type="predicted"/>
<dbReference type="AlphaFoldDB" id="A0A1V5ZPM4"/>
<dbReference type="Proteomes" id="UP000485621">
    <property type="component" value="Unassembled WGS sequence"/>
</dbReference>
<keyword evidence="1" id="KW-0175">Coiled coil</keyword>